<feature type="compositionally biased region" description="Polar residues" evidence="2">
    <location>
        <begin position="324"/>
        <end position="350"/>
    </location>
</feature>
<protein>
    <recommendedName>
        <fullName evidence="5">Global transcription regulator sge1</fullName>
    </recommendedName>
</protein>
<evidence type="ECO:0000313" key="3">
    <source>
        <dbReference type="EMBL" id="TKA64364.1"/>
    </source>
</evidence>
<reference evidence="3 4" key="1">
    <citation type="submission" date="2017-03" db="EMBL/GenBank/DDBJ databases">
        <title>Genomes of endolithic fungi from Antarctica.</title>
        <authorList>
            <person name="Coleine C."/>
            <person name="Masonjones S."/>
            <person name="Stajich J.E."/>
        </authorList>
    </citation>
    <scope>NUCLEOTIDE SEQUENCE [LARGE SCALE GENOMIC DNA]</scope>
    <source>
        <strain evidence="3 4">CCFEE 5187</strain>
    </source>
</reference>
<feature type="region of interest" description="Disordered" evidence="2">
    <location>
        <begin position="529"/>
        <end position="557"/>
    </location>
</feature>
<proteinExistence type="inferred from homology"/>
<dbReference type="Proteomes" id="UP000308768">
    <property type="component" value="Unassembled WGS sequence"/>
</dbReference>
<comment type="caution">
    <text evidence="3">The sequence shown here is derived from an EMBL/GenBank/DDBJ whole genome shotgun (WGS) entry which is preliminary data.</text>
</comment>
<comment type="similarity">
    <text evidence="1">Belongs to the MIT1/WOR1 family.</text>
</comment>
<dbReference type="PANTHER" id="PTHR28027">
    <property type="entry name" value="TRANSCRIPTIONAL REGULATOR MIT1"/>
    <property type="match status" value="1"/>
</dbReference>
<dbReference type="InterPro" id="IPR018608">
    <property type="entry name" value="Gti1/Pac2"/>
</dbReference>
<dbReference type="OrthoDB" id="5319641at2759"/>
<dbReference type="GO" id="GO:0003677">
    <property type="term" value="F:DNA binding"/>
    <property type="evidence" value="ECO:0007669"/>
    <property type="project" value="TreeGrafter"/>
</dbReference>
<accession>A0A4U0WMC5</accession>
<organism evidence="3 4">
    <name type="scientific">Cryomyces minteri</name>
    <dbReference type="NCBI Taxonomy" id="331657"/>
    <lineage>
        <taxon>Eukaryota</taxon>
        <taxon>Fungi</taxon>
        <taxon>Dikarya</taxon>
        <taxon>Ascomycota</taxon>
        <taxon>Pezizomycotina</taxon>
        <taxon>Dothideomycetes</taxon>
        <taxon>Dothideomycetes incertae sedis</taxon>
        <taxon>Cryomyces</taxon>
    </lineage>
</organism>
<dbReference type="EMBL" id="NAJN01001275">
    <property type="protein sequence ID" value="TKA64364.1"/>
    <property type="molecule type" value="Genomic_DNA"/>
</dbReference>
<feature type="compositionally biased region" description="Polar residues" evidence="2">
    <location>
        <begin position="381"/>
        <end position="417"/>
    </location>
</feature>
<name>A0A4U0WMC5_9PEZI</name>
<evidence type="ECO:0000256" key="2">
    <source>
        <dbReference type="SAM" id="MobiDB-lite"/>
    </source>
</evidence>
<dbReference type="Pfam" id="PF09729">
    <property type="entry name" value="Gti1_Pac2"/>
    <property type="match status" value="1"/>
</dbReference>
<evidence type="ECO:0000256" key="1">
    <source>
        <dbReference type="ARBA" id="ARBA00008359"/>
    </source>
</evidence>
<gene>
    <name evidence="3" type="ORF">B0A49_09539</name>
</gene>
<evidence type="ECO:0008006" key="5">
    <source>
        <dbReference type="Google" id="ProtNLM"/>
    </source>
</evidence>
<evidence type="ECO:0000313" key="4">
    <source>
        <dbReference type="Proteomes" id="UP000308768"/>
    </source>
</evidence>
<feature type="region of interest" description="Disordered" evidence="2">
    <location>
        <begin position="321"/>
        <end position="417"/>
    </location>
</feature>
<feature type="region of interest" description="Disordered" evidence="2">
    <location>
        <begin position="97"/>
        <end position="132"/>
    </location>
</feature>
<keyword evidence="4" id="KW-1185">Reference proteome</keyword>
<dbReference type="PANTHER" id="PTHR28027:SF2">
    <property type="entry name" value="TRANSCRIPTIONAL REGULATOR MIT1"/>
    <property type="match status" value="1"/>
</dbReference>
<sequence length="557" mass="60856">MSGSSGVGTLQPTYKGFVSDSADGLVLFEGCLAGKLNHVPRRPHDRERTALITSGSVFIYEENASGIKRWTDGVAWSPSRILGNFLIYRELEKPFPPGEKKRAMKRKRSLTRSGEPCTGQNSDEDDTNEYPAPITPEAVLEVKNEFTSGTNEDKEYERQLIGSLVDSYGFKPNGLVKKTMSVAINGVSHHLVSYYTVSDVRNNKLQKPSEDPRLANLQIRQELFEKQNRAPLDGMERLNYGQAQYHMYPSVANGAYNVRSGQYIGAQGYPQYGQSTTHQYSYPIANPQFSTPQQQSGLLASYGGNSTVATPVAQSFDDVYNRPAITSPTSPHIKTENGLTSQQSHFQSINRGLAPSSPEHGQVSHRQSTLSMDGHAHNPFGPSSSSNGMFTGQSQQLHNTTGGLNSAGANGQSQQRTVRSPSQAYNLPIQAHMNLNTNIQSQSPTTRLPQSRAYGGQTNNQVQAQSPTVYRQQPFVVQPTGQEHRTAAEMAALSLRNGTYATPQQSYAGLGGSNWYDAQQHHSLRNAQVPSHNTDEVGASFRPLPQAASLGSGTAQY</sequence>
<dbReference type="AlphaFoldDB" id="A0A4U0WMC5"/>